<evidence type="ECO:0000256" key="8">
    <source>
        <dbReference type="ARBA" id="ARBA00022679"/>
    </source>
</evidence>
<name>A0A1I5HD63_PARPN</name>
<dbReference type="GO" id="GO:0019265">
    <property type="term" value="P:glycine biosynthetic process, by transamination of glyoxylate"/>
    <property type="evidence" value="ECO:0007669"/>
    <property type="project" value="TreeGrafter"/>
</dbReference>
<keyword evidence="9" id="KW-0663">Pyridoxal phosphate</keyword>
<keyword evidence="15" id="KW-1185">Reference proteome</keyword>
<evidence type="ECO:0000256" key="9">
    <source>
        <dbReference type="ARBA" id="ARBA00022898"/>
    </source>
</evidence>
<evidence type="ECO:0000313" key="15">
    <source>
        <dbReference type="Proteomes" id="UP000273626"/>
    </source>
</evidence>
<comment type="similarity">
    <text evidence="3">Belongs to the class-V pyridoxal-phosphate-dependent aminotransferase family. SerC subfamily.</text>
</comment>
<evidence type="ECO:0000256" key="3">
    <source>
        <dbReference type="ARBA" id="ARBA00006904"/>
    </source>
</evidence>
<evidence type="ECO:0000256" key="7">
    <source>
        <dbReference type="ARBA" id="ARBA00022605"/>
    </source>
</evidence>
<dbReference type="InterPro" id="IPR015424">
    <property type="entry name" value="PyrdxlP-dep_Trfase"/>
</dbReference>
<dbReference type="Gene3D" id="3.40.640.10">
    <property type="entry name" value="Type I PLP-dependent aspartate aminotransferase-like (Major domain)"/>
    <property type="match status" value="1"/>
</dbReference>
<dbReference type="InterPro" id="IPR006271">
    <property type="entry name" value="Pser_aminoTfrase_methanosarc"/>
</dbReference>
<evidence type="ECO:0000256" key="4">
    <source>
        <dbReference type="ARBA" id="ARBA00013030"/>
    </source>
</evidence>
<dbReference type="KEGG" id="ppan:ESD82_17815"/>
<evidence type="ECO:0000256" key="10">
    <source>
        <dbReference type="ARBA" id="ARBA00023299"/>
    </source>
</evidence>
<evidence type="ECO:0000256" key="5">
    <source>
        <dbReference type="ARBA" id="ARBA00022490"/>
    </source>
</evidence>
<comment type="catalytic activity">
    <reaction evidence="11">
        <text>O-phospho-L-serine + 2-oxoglutarate = 3-phosphooxypyruvate + L-glutamate</text>
        <dbReference type="Rhea" id="RHEA:14329"/>
        <dbReference type="ChEBI" id="CHEBI:16810"/>
        <dbReference type="ChEBI" id="CHEBI:18110"/>
        <dbReference type="ChEBI" id="CHEBI:29985"/>
        <dbReference type="ChEBI" id="CHEBI:57524"/>
        <dbReference type="EC" id="2.6.1.52"/>
    </reaction>
</comment>
<dbReference type="UniPathway" id="UPA00135">
    <property type="reaction ID" value="UER00197"/>
</dbReference>
<comment type="cofactor">
    <cofactor evidence="1">
        <name>pyridoxal 5'-phosphate</name>
        <dbReference type="ChEBI" id="CHEBI:597326"/>
    </cofactor>
</comment>
<gene>
    <name evidence="14" type="ORF">BDE18_0848</name>
    <name evidence="12" type="ORF">ESD82_17815</name>
    <name evidence="13" type="ORF">HYQ43_14980</name>
</gene>
<evidence type="ECO:0000313" key="16">
    <source>
        <dbReference type="Proteomes" id="UP000326453"/>
    </source>
</evidence>
<dbReference type="PANTHER" id="PTHR21152:SF40">
    <property type="entry name" value="ALANINE--GLYOXYLATE AMINOTRANSFERASE"/>
    <property type="match status" value="1"/>
</dbReference>
<keyword evidence="10" id="KW-0718">Serine biosynthesis</keyword>
<protein>
    <recommendedName>
        <fullName evidence="4">phosphoserine transaminase</fullName>
        <ecNumber evidence="4">2.6.1.52</ecNumber>
    </recommendedName>
</protein>
<evidence type="ECO:0000313" key="12">
    <source>
        <dbReference type="EMBL" id="QFG37921.1"/>
    </source>
</evidence>
<dbReference type="AlphaFoldDB" id="A0A1I5HD63"/>
<dbReference type="EC" id="2.6.1.52" evidence="4"/>
<evidence type="ECO:0000313" key="17">
    <source>
        <dbReference type="Proteomes" id="UP000509322"/>
    </source>
</evidence>
<keyword evidence="8 13" id="KW-0808">Transferase</keyword>
<comment type="pathway">
    <text evidence="2">Amino-acid biosynthesis; L-serine biosynthesis; L-serine from 3-phospho-D-glycerate: step 2/3.</text>
</comment>
<evidence type="ECO:0000313" key="13">
    <source>
        <dbReference type="EMBL" id="QLH15475.1"/>
    </source>
</evidence>
<dbReference type="SUPFAM" id="SSF53383">
    <property type="entry name" value="PLP-dependent transferases"/>
    <property type="match status" value="1"/>
</dbReference>
<keyword evidence="5" id="KW-0963">Cytoplasm</keyword>
<dbReference type="EMBL" id="CP044426">
    <property type="protein sequence ID" value="QFG37921.1"/>
    <property type="molecule type" value="Genomic_DNA"/>
</dbReference>
<dbReference type="InterPro" id="IPR015422">
    <property type="entry name" value="PyrdxlP-dep_Trfase_small"/>
</dbReference>
<reference evidence="14 15" key="1">
    <citation type="submission" date="2018-10" db="EMBL/GenBank/DDBJ databases">
        <title>Genomic Encyclopedia of Archaeal and Bacterial Type Strains, Phase II (KMG-II): from individual species to whole genera.</title>
        <authorList>
            <person name="Goeker M."/>
        </authorList>
    </citation>
    <scope>NUCLEOTIDE SEQUENCE [LARGE SCALE GENOMIC DNA]</scope>
    <source>
        <strain evidence="15">ATCC 35512 / DSM 2944 / CIP 106514 / LMD 82.5 / NBRC 102493 / NCCB 82005 / GB17</strain>
        <strain evidence="14">DSM 2944</strain>
    </source>
</reference>
<sequence length="384" mass="41069">MGKTAPAARPANPRFSSGPCAKIPHFSLDMLADAPLGRSHRAAVGKAKLAEAIDLTREVLGVPADYRIGIVPASDTGAVEMALWSLLGARKVEMLAWESFGEGWVTDVVKQLKLDAVVRKADYGKIVDFAEVDFDNDVVFTWNGTTSGVRVPNGDAIPADRAGLTICDATSAAFAMDLPFDKLDVVTFSWQKVLGGEGAHGVLILSPRAVERLESHTPAWPLPKIFRMTKGGKLIEGIFKGETINTPSMLCVEDYLVALKWAQSIGGRKALVARAEANAKAVRDFIAGKDWIADLAEDPATASTTSVCLKFTDPRIKDGAAFAKAVAKRLEKEGVALDAGAYRDAPPGLRIWCGSTVETGDVAALMPWIEYAFEAEIEAQAVEA</sequence>
<dbReference type="InterPro" id="IPR015421">
    <property type="entry name" value="PyrdxlP-dep_Trfase_major"/>
</dbReference>
<dbReference type="Gene3D" id="3.90.1150.10">
    <property type="entry name" value="Aspartate Aminotransferase, domain 1"/>
    <property type="match status" value="1"/>
</dbReference>
<dbReference type="PANTHER" id="PTHR21152">
    <property type="entry name" value="AMINOTRANSFERASE CLASS V"/>
    <property type="match status" value="1"/>
</dbReference>
<evidence type="ECO:0000313" key="14">
    <source>
        <dbReference type="EMBL" id="RKS51596.1"/>
    </source>
</evidence>
<evidence type="ECO:0000256" key="1">
    <source>
        <dbReference type="ARBA" id="ARBA00001933"/>
    </source>
</evidence>
<dbReference type="GO" id="GO:0004648">
    <property type="term" value="F:O-phospho-L-serine:2-oxoglutarate aminotransferase activity"/>
    <property type="evidence" value="ECO:0007669"/>
    <property type="project" value="UniProtKB-EC"/>
</dbReference>
<reference evidence="12 16" key="2">
    <citation type="submission" date="2019-01" db="EMBL/GenBank/DDBJ databases">
        <title>Complete Genome Sequence and Annotation of the Paracoccus pantotrophus type strain DSM 2944.</title>
        <authorList>
            <person name="Bockwoldt J.A."/>
            <person name="Zimmermann M."/>
            <person name="Tiso T."/>
            <person name="Blank L.M."/>
        </authorList>
    </citation>
    <scope>NUCLEOTIDE SEQUENCE [LARGE SCALE GENOMIC DNA]</scope>
    <source>
        <strain evidence="12 16">DSM 2944</strain>
    </source>
</reference>
<dbReference type="GO" id="GO:0008453">
    <property type="term" value="F:alanine-glyoxylate transaminase activity"/>
    <property type="evidence" value="ECO:0007669"/>
    <property type="project" value="TreeGrafter"/>
</dbReference>
<dbReference type="NCBIfam" id="TIGR01365">
    <property type="entry name" value="serC_2"/>
    <property type="match status" value="1"/>
</dbReference>
<dbReference type="GO" id="GO:0006564">
    <property type="term" value="P:L-serine biosynthetic process"/>
    <property type="evidence" value="ECO:0007669"/>
    <property type="project" value="UniProtKB-KW"/>
</dbReference>
<keyword evidence="6 13" id="KW-0032">Aminotransferase</keyword>
<dbReference type="EMBL" id="RBLI01000001">
    <property type="protein sequence ID" value="RKS51596.1"/>
    <property type="molecule type" value="Genomic_DNA"/>
</dbReference>
<dbReference type="Proteomes" id="UP000326453">
    <property type="component" value="Chromosome 1"/>
</dbReference>
<keyword evidence="7" id="KW-0028">Amino-acid biosynthesis</keyword>
<dbReference type="RefSeq" id="WP_024844099.1">
    <property type="nucleotide sequence ID" value="NZ_CP038203.1"/>
</dbReference>
<reference evidence="13 17" key="3">
    <citation type="submission" date="2020-07" db="EMBL/GenBank/DDBJ databases">
        <title>The complete genome of Paracoccus pantotrophus ACCC 10489.</title>
        <authorList>
            <person name="Si Y."/>
        </authorList>
    </citation>
    <scope>NUCLEOTIDE SEQUENCE [LARGE SCALE GENOMIC DNA]</scope>
    <source>
        <strain evidence="13 17">ACCC10489</strain>
    </source>
</reference>
<proteinExistence type="inferred from homology"/>
<dbReference type="PIRSF" id="PIRSF000525">
    <property type="entry name" value="SerC"/>
    <property type="match status" value="1"/>
</dbReference>
<dbReference type="Proteomes" id="UP000509322">
    <property type="component" value="Chromosome 2"/>
</dbReference>
<dbReference type="Proteomes" id="UP000273626">
    <property type="component" value="Unassembled WGS sequence"/>
</dbReference>
<accession>A0A1I5HD63</accession>
<dbReference type="GeneID" id="51372450"/>
<dbReference type="NCBIfam" id="NF002841">
    <property type="entry name" value="PRK03080.1-2"/>
    <property type="match status" value="1"/>
</dbReference>
<evidence type="ECO:0000256" key="6">
    <source>
        <dbReference type="ARBA" id="ARBA00022576"/>
    </source>
</evidence>
<organism evidence="13 17">
    <name type="scientific">Paracoccus pantotrophus</name>
    <name type="common">Thiosphaera pantotropha</name>
    <dbReference type="NCBI Taxonomy" id="82367"/>
    <lineage>
        <taxon>Bacteria</taxon>
        <taxon>Pseudomonadati</taxon>
        <taxon>Pseudomonadota</taxon>
        <taxon>Alphaproteobacteria</taxon>
        <taxon>Rhodobacterales</taxon>
        <taxon>Paracoccaceae</taxon>
        <taxon>Paracoccus</taxon>
    </lineage>
</organism>
<dbReference type="OrthoDB" id="9772439at2"/>
<evidence type="ECO:0000256" key="2">
    <source>
        <dbReference type="ARBA" id="ARBA00005099"/>
    </source>
</evidence>
<dbReference type="GO" id="GO:0004760">
    <property type="term" value="F:L-serine-pyruvate transaminase activity"/>
    <property type="evidence" value="ECO:0007669"/>
    <property type="project" value="TreeGrafter"/>
</dbReference>
<dbReference type="CDD" id="cd01494">
    <property type="entry name" value="AAT_I"/>
    <property type="match status" value="1"/>
</dbReference>
<dbReference type="EMBL" id="CP058690">
    <property type="protein sequence ID" value="QLH15475.1"/>
    <property type="molecule type" value="Genomic_DNA"/>
</dbReference>
<dbReference type="InterPro" id="IPR022278">
    <property type="entry name" value="Pser_aminoTfrase"/>
</dbReference>
<evidence type="ECO:0000256" key="11">
    <source>
        <dbReference type="ARBA" id="ARBA00049007"/>
    </source>
</evidence>